<dbReference type="Proteomes" id="UP001519289">
    <property type="component" value="Unassembled WGS sequence"/>
</dbReference>
<evidence type="ECO:0000256" key="2">
    <source>
        <dbReference type="ARBA" id="ARBA00022555"/>
    </source>
</evidence>
<dbReference type="Pfam" id="PF01411">
    <property type="entry name" value="tRNA-synt_2c"/>
    <property type="match status" value="1"/>
</dbReference>
<feature type="domain" description="Alanyl-transfer RNA synthetases family profile" evidence="13">
    <location>
        <begin position="5"/>
        <end position="720"/>
    </location>
</feature>
<dbReference type="InterPro" id="IPR018162">
    <property type="entry name" value="Ala-tRNA-ligase_IIc_anticod-bd"/>
</dbReference>
<evidence type="ECO:0000256" key="9">
    <source>
        <dbReference type="ARBA" id="ARBA00024779"/>
    </source>
</evidence>
<dbReference type="PRINTS" id="PR00980">
    <property type="entry name" value="TRNASYNTHALA"/>
</dbReference>
<proteinExistence type="inferred from homology"/>
<reference evidence="14 15" key="1">
    <citation type="submission" date="2021-03" db="EMBL/GenBank/DDBJ databases">
        <title>Genomic Encyclopedia of Type Strains, Phase IV (KMG-IV): sequencing the most valuable type-strain genomes for metagenomic binning, comparative biology and taxonomic classification.</title>
        <authorList>
            <person name="Goeker M."/>
        </authorList>
    </citation>
    <scope>NUCLEOTIDE SEQUENCE [LARGE SCALE GENOMIC DNA]</scope>
    <source>
        <strain evidence="14 15">DSM 27138</strain>
    </source>
</reference>
<evidence type="ECO:0000256" key="8">
    <source>
        <dbReference type="ARBA" id="ARBA00023146"/>
    </source>
</evidence>
<dbReference type="Gene3D" id="3.30.54.20">
    <property type="match status" value="1"/>
</dbReference>
<dbReference type="InterPro" id="IPR045864">
    <property type="entry name" value="aa-tRNA-synth_II/BPL/LPL"/>
</dbReference>
<dbReference type="SUPFAM" id="SSF101353">
    <property type="entry name" value="Putative anticodon-binding domain of alanyl-tRNA synthetase (AlaRS)"/>
    <property type="match status" value="1"/>
</dbReference>
<dbReference type="SUPFAM" id="SSF55186">
    <property type="entry name" value="ThrRS/AlaRS common domain"/>
    <property type="match status" value="1"/>
</dbReference>
<dbReference type="Gene3D" id="3.30.930.10">
    <property type="entry name" value="Bira Bifunctional Protein, Domain 2"/>
    <property type="match status" value="1"/>
</dbReference>
<dbReference type="EMBL" id="JAGGLG010000013">
    <property type="protein sequence ID" value="MBP2018495.1"/>
    <property type="molecule type" value="Genomic_DNA"/>
</dbReference>
<dbReference type="HAMAP" id="MF_00036_B">
    <property type="entry name" value="Ala_tRNA_synth_B"/>
    <property type="match status" value="1"/>
</dbReference>
<feature type="binding site" evidence="11">
    <location>
        <position position="574"/>
    </location>
    <ligand>
        <name>Zn(2+)</name>
        <dbReference type="ChEBI" id="CHEBI:29105"/>
    </ligand>
</feature>
<dbReference type="Gene3D" id="2.40.30.130">
    <property type="match status" value="1"/>
</dbReference>
<dbReference type="InterPro" id="IPR018163">
    <property type="entry name" value="Thr/Ala-tRNA-synth_IIc_edit"/>
</dbReference>
<keyword evidence="15" id="KW-1185">Reference proteome</keyword>
<comment type="similarity">
    <text evidence="1 11">Belongs to the class-II aminoacyl-tRNA synthetase family.</text>
</comment>
<dbReference type="Pfam" id="PF02272">
    <property type="entry name" value="DHHA1"/>
    <property type="match status" value="1"/>
</dbReference>
<dbReference type="InterPro" id="IPR012947">
    <property type="entry name" value="tRNA_SAD"/>
</dbReference>
<accession>A0ABS4JU90</accession>
<sequence>MPKYMTGSEIRTAFIEFFKSKGHTHVPSSSLVPHNDPTLLFTNAGMNQFKDTFLGLEKRDYSRAVTAQKCVRAGGKHNDLEEVGFTARHHTFFEMMGNFSFGDYFKEEALAYAWEFITSPEWLGLPKERLWVSIYKDDDEAFDVWHNKVGVPADRIVRLGEKDNFWRMGDTGPCGPCSEIFWDMGPEHACDHPKGCAIDTCGCDRWREFWNNVFMQYNQTAEGLVPLERTGVDTGLGLERMATIMQGVWSNWEIDLWKPIFARIAELSGRTYGDGPEAVPFRVIADHARCCTFLIADGVRFSNEGRGYVMRRILRRAVRFGRNLGFTGPFIWQVAGAVADVMGDAYPEVRAELPTIQEELRREEERFFRTLEQGMARLEEILRNMRQDGKSTVSGQDAFVLYDTYGFPLDIVRDVAREHGFTVDEQGYQAAMAEQKARARAARDVSYVTEAQTRIAAHLESVAPTAFVGYTELSAEGRVLAVFDEEGNPTGAGAGSSVVIVLDRTPFYAEGGGQVGDTGCIVAEGLTVEVEDCRKLPSGHHLHYGTVQQGFLEVGQRVEAQVDAGKRRATQKNHTATHLLHKALRAVLGTHVHQAGSLVAPDRLRFDFAHTGPMTPEQIAAVEEMVNGEIEAAEPVTWTEMPIDEAKALGAMALFGEKYGDVVRVVSVGDGWSRELCGGCHVSNTSQIQYFKVISESGIGGGVRRIEAATGAGVIRHLEEAQARAAEAQEQLRGRVKELEKELEQLRAKLAASETGSLVERAREVGGIKVVAGTAPVATMDDLRNMTDVIRDKLGSGVVVLGAVAGDGKVNLVAAVTKDLAGRVHAGKLIKEVAQICGGGGGGRPDMATAGGKNPERLGEALNAVPRLLGEQLGL</sequence>
<comment type="catalytic activity">
    <reaction evidence="10 11">
        <text>tRNA(Ala) + L-alanine + ATP = L-alanyl-tRNA(Ala) + AMP + diphosphate</text>
        <dbReference type="Rhea" id="RHEA:12540"/>
        <dbReference type="Rhea" id="RHEA-COMP:9657"/>
        <dbReference type="Rhea" id="RHEA-COMP:9923"/>
        <dbReference type="ChEBI" id="CHEBI:30616"/>
        <dbReference type="ChEBI" id="CHEBI:33019"/>
        <dbReference type="ChEBI" id="CHEBI:57972"/>
        <dbReference type="ChEBI" id="CHEBI:78442"/>
        <dbReference type="ChEBI" id="CHEBI:78497"/>
        <dbReference type="ChEBI" id="CHEBI:456215"/>
        <dbReference type="EC" id="6.1.1.7"/>
    </reaction>
</comment>
<dbReference type="InterPro" id="IPR018164">
    <property type="entry name" value="Ala-tRNA-synth_IIc_N"/>
</dbReference>
<keyword evidence="8 11" id="KW-0030">Aminoacyl-tRNA synthetase</keyword>
<keyword evidence="7 11" id="KW-0648">Protein biosynthesis</keyword>
<keyword evidence="4 11" id="KW-0547">Nucleotide-binding</keyword>
<evidence type="ECO:0000256" key="11">
    <source>
        <dbReference type="HAMAP-Rule" id="MF_00036"/>
    </source>
</evidence>
<evidence type="ECO:0000313" key="14">
    <source>
        <dbReference type="EMBL" id="MBP2018495.1"/>
    </source>
</evidence>
<dbReference type="InterPro" id="IPR050058">
    <property type="entry name" value="Ala-tRNA_ligase"/>
</dbReference>
<feature type="binding site" evidence="11">
    <location>
        <position position="578"/>
    </location>
    <ligand>
        <name>Zn(2+)</name>
        <dbReference type="ChEBI" id="CHEBI:29105"/>
    </ligand>
</feature>
<dbReference type="GO" id="GO:0004813">
    <property type="term" value="F:alanine-tRNA ligase activity"/>
    <property type="evidence" value="ECO:0007669"/>
    <property type="project" value="UniProtKB-EC"/>
</dbReference>
<comment type="subcellular location">
    <subcellularLocation>
        <location evidence="11">Cytoplasm</location>
    </subcellularLocation>
</comment>
<evidence type="ECO:0000256" key="3">
    <source>
        <dbReference type="ARBA" id="ARBA00022598"/>
    </source>
</evidence>
<dbReference type="SUPFAM" id="SSF50447">
    <property type="entry name" value="Translation proteins"/>
    <property type="match status" value="1"/>
</dbReference>
<keyword evidence="6 11" id="KW-0694">RNA-binding</keyword>
<evidence type="ECO:0000256" key="6">
    <source>
        <dbReference type="ARBA" id="ARBA00022884"/>
    </source>
</evidence>
<keyword evidence="3 11" id="KW-0436">Ligase</keyword>
<keyword evidence="11" id="KW-0862">Zinc</keyword>
<dbReference type="EC" id="6.1.1.7" evidence="11"/>
<gene>
    <name evidence="11" type="primary">alaS</name>
    <name evidence="14" type="ORF">J2Z79_001906</name>
</gene>
<keyword evidence="12" id="KW-0175">Coiled coil</keyword>
<dbReference type="SMART" id="SM00863">
    <property type="entry name" value="tRNA_SAD"/>
    <property type="match status" value="1"/>
</dbReference>
<dbReference type="NCBIfam" id="TIGR00344">
    <property type="entry name" value="alaS"/>
    <property type="match status" value="1"/>
</dbReference>
<keyword evidence="5 11" id="KW-0067">ATP-binding</keyword>
<comment type="domain">
    <text evidence="11">Consists of three domains; the N-terminal catalytic domain, the editing domain and the C-terminal C-Ala domain. The editing domain removes incorrectly charged amino acids, while the C-Ala domain, along with tRNA(Ala), serves as a bridge to cooperatively bring together the editing and aminoacylation centers thus stimulating deacylation of misacylated tRNAs.</text>
</comment>
<dbReference type="PANTHER" id="PTHR11777">
    <property type="entry name" value="ALANYL-TRNA SYNTHETASE"/>
    <property type="match status" value="1"/>
</dbReference>
<evidence type="ECO:0000313" key="15">
    <source>
        <dbReference type="Proteomes" id="UP001519289"/>
    </source>
</evidence>
<evidence type="ECO:0000256" key="7">
    <source>
        <dbReference type="ARBA" id="ARBA00022917"/>
    </source>
</evidence>
<evidence type="ECO:0000256" key="4">
    <source>
        <dbReference type="ARBA" id="ARBA00022741"/>
    </source>
</evidence>
<dbReference type="CDD" id="cd00673">
    <property type="entry name" value="AlaRS_core"/>
    <property type="match status" value="1"/>
</dbReference>
<dbReference type="InterPro" id="IPR002318">
    <property type="entry name" value="Ala-tRNA-lgiase_IIc"/>
</dbReference>
<comment type="caution">
    <text evidence="14">The sequence shown here is derived from an EMBL/GenBank/DDBJ whole genome shotgun (WGS) entry which is preliminary data.</text>
</comment>
<keyword evidence="11" id="KW-0963">Cytoplasm</keyword>
<evidence type="ECO:0000256" key="10">
    <source>
        <dbReference type="ARBA" id="ARBA00048300"/>
    </source>
</evidence>
<keyword evidence="11" id="KW-0479">Metal-binding</keyword>
<dbReference type="InterPro" id="IPR018165">
    <property type="entry name" value="Ala-tRNA-synth_IIc_core"/>
</dbReference>
<keyword evidence="2 11" id="KW-0820">tRNA-binding</keyword>
<name>A0ABS4JU90_9FIRM</name>
<comment type="cofactor">
    <cofactor evidence="11">
        <name>Zn(2+)</name>
        <dbReference type="ChEBI" id="CHEBI:29105"/>
    </cofactor>
    <text evidence="11">Binds 1 zinc ion per subunit.</text>
</comment>
<dbReference type="SUPFAM" id="SSF55681">
    <property type="entry name" value="Class II aaRS and biotin synthetases"/>
    <property type="match status" value="1"/>
</dbReference>
<evidence type="ECO:0000256" key="12">
    <source>
        <dbReference type="SAM" id="Coils"/>
    </source>
</evidence>
<evidence type="ECO:0000259" key="13">
    <source>
        <dbReference type="PROSITE" id="PS50860"/>
    </source>
</evidence>
<dbReference type="PANTHER" id="PTHR11777:SF9">
    <property type="entry name" value="ALANINE--TRNA LIGASE, CYTOPLASMIC"/>
    <property type="match status" value="1"/>
</dbReference>
<feature type="binding site" evidence="11">
    <location>
        <position position="677"/>
    </location>
    <ligand>
        <name>Zn(2+)</name>
        <dbReference type="ChEBI" id="CHEBI:29105"/>
    </ligand>
</feature>
<dbReference type="PROSITE" id="PS50860">
    <property type="entry name" value="AA_TRNA_LIGASE_II_ALA"/>
    <property type="match status" value="1"/>
</dbReference>
<organism evidence="14 15">
    <name type="scientific">Symbiobacterium terraclitae</name>
    <dbReference type="NCBI Taxonomy" id="557451"/>
    <lineage>
        <taxon>Bacteria</taxon>
        <taxon>Bacillati</taxon>
        <taxon>Bacillota</taxon>
        <taxon>Clostridia</taxon>
        <taxon>Eubacteriales</taxon>
        <taxon>Symbiobacteriaceae</taxon>
        <taxon>Symbiobacterium</taxon>
    </lineage>
</organism>
<evidence type="ECO:0000256" key="5">
    <source>
        <dbReference type="ARBA" id="ARBA00022840"/>
    </source>
</evidence>
<evidence type="ECO:0000256" key="1">
    <source>
        <dbReference type="ARBA" id="ARBA00008226"/>
    </source>
</evidence>
<feature type="binding site" evidence="11">
    <location>
        <position position="681"/>
    </location>
    <ligand>
        <name>Zn(2+)</name>
        <dbReference type="ChEBI" id="CHEBI:29105"/>
    </ligand>
</feature>
<dbReference type="InterPro" id="IPR003156">
    <property type="entry name" value="DHHA1_dom"/>
</dbReference>
<dbReference type="InterPro" id="IPR023033">
    <property type="entry name" value="Ala_tRNA_ligase_euk/bac"/>
</dbReference>
<dbReference type="Pfam" id="PF07973">
    <property type="entry name" value="tRNA_SAD"/>
    <property type="match status" value="1"/>
</dbReference>
<dbReference type="Gene3D" id="3.30.980.10">
    <property type="entry name" value="Threonyl-trna Synthetase, Chain A, domain 2"/>
    <property type="match status" value="1"/>
</dbReference>
<protein>
    <recommendedName>
        <fullName evidence="11">Alanine--tRNA ligase</fullName>
        <ecNumber evidence="11">6.1.1.7</ecNumber>
    </recommendedName>
    <alternativeName>
        <fullName evidence="11">Alanyl-tRNA synthetase</fullName>
        <shortName evidence="11">AlaRS</shortName>
    </alternativeName>
</protein>
<dbReference type="InterPro" id="IPR009000">
    <property type="entry name" value="Transl_B-barrel_sf"/>
</dbReference>
<feature type="coiled-coil region" evidence="12">
    <location>
        <begin position="718"/>
        <end position="756"/>
    </location>
</feature>
<dbReference type="Gene3D" id="3.10.310.40">
    <property type="match status" value="1"/>
</dbReference>
<comment type="function">
    <text evidence="9 11">Catalyzes the attachment of alanine to tRNA(Ala) in a two-step reaction: alanine is first activated by ATP to form Ala-AMP and then transferred to the acceptor end of tRNA(Ala). Also edits incorrectly charged Ser-tRNA(Ala) and Gly-tRNA(Ala) via its editing domain.</text>
</comment>